<evidence type="ECO:0000256" key="1">
    <source>
        <dbReference type="ARBA" id="ARBA00004651"/>
    </source>
</evidence>
<evidence type="ECO:0000259" key="9">
    <source>
        <dbReference type="PROSITE" id="PS50850"/>
    </source>
</evidence>
<evidence type="ECO:0000256" key="2">
    <source>
        <dbReference type="ARBA" id="ARBA00022448"/>
    </source>
</evidence>
<dbReference type="InterPro" id="IPR020846">
    <property type="entry name" value="MFS_dom"/>
</dbReference>
<evidence type="ECO:0000313" key="10">
    <source>
        <dbReference type="EMBL" id="CAF0733414.1"/>
    </source>
</evidence>
<keyword evidence="11" id="KW-1185">Reference proteome</keyword>
<feature type="transmembrane region" description="Helical" evidence="8">
    <location>
        <begin position="208"/>
        <end position="228"/>
    </location>
</feature>
<dbReference type="PROSITE" id="PS00217">
    <property type="entry name" value="SUGAR_TRANSPORT_2"/>
    <property type="match status" value="1"/>
</dbReference>
<comment type="caution">
    <text evidence="10">The sequence shown here is derived from an EMBL/GenBank/DDBJ whole genome shotgun (WGS) entry which is preliminary data.</text>
</comment>
<gene>
    <name evidence="10" type="ORF">OXX778_LOCUS2984</name>
</gene>
<dbReference type="InterPro" id="IPR045263">
    <property type="entry name" value="GLUT"/>
</dbReference>
<sequence length="503" mass="56439">MEEPLVQNDQLEAINSDRSKRSTSSNGKFTKYLLLSLLVAAFGSAFQFGWSTAIFNTPSKVIEEFYRNVYKERNGEEMSDDLFNTYWSVTNGLLPFGGIFGGISSGFLGDYAGRKNGLLIVNIFVLISTVLNVISKFVKSYETIMVSRFFTGVYCGLFSGILPLYLSECPPKNLRGTVGTMNQLSIVFGILVANVLGLPELLGTEKLWPVLVAFSFIPALTHIFLLFFPESPKYLFMKRNDKLGAELALKKFRNGNELLVNEELDELEQEKEKLSLEPQVKWGDFLSKENLRRPLVVALVIQISQQFSGINAVIFYSTKIFENAGLTGSWPIYGTIIIGIVQILMTFVCMAIVDRAGRRILLLTGMIGMSVFSFILAFTRIWGEPGSWLNYMTVVAAIFYIVFFSIGPGAIPWLITSELFGSDSRGKATSLAVFINWFSNFIVTVSFPFIESAIGSYSFIVFGVLLIFFSVFMLLFVPETKNKTIEEIVDMFKRKTIFFPNSN</sequence>
<keyword evidence="6 8" id="KW-0472">Membrane</keyword>
<feature type="transmembrane region" description="Helical" evidence="8">
    <location>
        <begin position="360"/>
        <end position="382"/>
    </location>
</feature>
<protein>
    <recommendedName>
        <fullName evidence="9">Major facilitator superfamily (MFS) profile domain-containing protein</fullName>
    </recommendedName>
</protein>
<dbReference type="GO" id="GO:1990539">
    <property type="term" value="P:fructose import across plasma membrane"/>
    <property type="evidence" value="ECO:0007669"/>
    <property type="project" value="UniProtKB-ARBA"/>
</dbReference>
<feature type="transmembrane region" description="Helical" evidence="8">
    <location>
        <begin position="116"/>
        <end position="134"/>
    </location>
</feature>
<keyword evidence="3" id="KW-1003">Cell membrane</keyword>
<dbReference type="EMBL" id="CAJNOC010000250">
    <property type="protein sequence ID" value="CAF0733414.1"/>
    <property type="molecule type" value="Genomic_DNA"/>
</dbReference>
<feature type="domain" description="Major facilitator superfamily (MFS) profile" evidence="9">
    <location>
        <begin position="37"/>
        <end position="481"/>
    </location>
</feature>
<dbReference type="Gene3D" id="1.20.1250.20">
    <property type="entry name" value="MFS general substrate transporter like domains"/>
    <property type="match status" value="1"/>
</dbReference>
<feature type="transmembrane region" description="Helical" evidence="8">
    <location>
        <begin position="295"/>
        <end position="318"/>
    </location>
</feature>
<feature type="transmembrane region" description="Helical" evidence="8">
    <location>
        <begin position="146"/>
        <end position="166"/>
    </location>
</feature>
<evidence type="ECO:0000256" key="8">
    <source>
        <dbReference type="SAM" id="Phobius"/>
    </source>
</evidence>
<feature type="transmembrane region" description="Helical" evidence="8">
    <location>
        <begin position="388"/>
        <end position="416"/>
    </location>
</feature>
<dbReference type="InterPro" id="IPR036259">
    <property type="entry name" value="MFS_trans_sf"/>
</dbReference>
<evidence type="ECO:0000256" key="6">
    <source>
        <dbReference type="ARBA" id="ARBA00023136"/>
    </source>
</evidence>
<dbReference type="PANTHER" id="PTHR23503:SF8">
    <property type="entry name" value="FACILITATED GLUCOSE TRANSPORTER PROTEIN 1"/>
    <property type="match status" value="1"/>
</dbReference>
<dbReference type="SUPFAM" id="SSF103473">
    <property type="entry name" value="MFS general substrate transporter"/>
    <property type="match status" value="1"/>
</dbReference>
<dbReference type="GO" id="GO:0005886">
    <property type="term" value="C:plasma membrane"/>
    <property type="evidence" value="ECO:0007669"/>
    <property type="project" value="UniProtKB-SubCell"/>
</dbReference>
<accession>A0A813NH83</accession>
<keyword evidence="2 7" id="KW-0813">Transport</keyword>
<dbReference type="NCBIfam" id="TIGR00879">
    <property type="entry name" value="SP"/>
    <property type="match status" value="1"/>
</dbReference>
<dbReference type="FunFam" id="1.20.1250.20:FF:001511">
    <property type="entry name" value="Solute carrier family 2, facilitated glucose transporter member 5"/>
    <property type="match status" value="1"/>
</dbReference>
<dbReference type="PANTHER" id="PTHR23503">
    <property type="entry name" value="SOLUTE CARRIER FAMILY 2"/>
    <property type="match status" value="1"/>
</dbReference>
<feature type="transmembrane region" description="Helical" evidence="8">
    <location>
        <begin position="330"/>
        <end position="353"/>
    </location>
</feature>
<dbReference type="PRINTS" id="PR00171">
    <property type="entry name" value="SUGRTRNSPORT"/>
</dbReference>
<dbReference type="InterPro" id="IPR005829">
    <property type="entry name" value="Sugar_transporter_CS"/>
</dbReference>
<dbReference type="Proteomes" id="UP000663879">
    <property type="component" value="Unassembled WGS sequence"/>
</dbReference>
<evidence type="ECO:0000256" key="4">
    <source>
        <dbReference type="ARBA" id="ARBA00022692"/>
    </source>
</evidence>
<dbReference type="GO" id="GO:0005353">
    <property type="term" value="F:fructose transmembrane transporter activity"/>
    <property type="evidence" value="ECO:0007669"/>
    <property type="project" value="UniProtKB-ARBA"/>
</dbReference>
<comment type="similarity">
    <text evidence="7">Belongs to the major facilitator superfamily. Sugar transporter (TC 2.A.1.1) family.</text>
</comment>
<feature type="transmembrane region" description="Helical" evidence="8">
    <location>
        <begin position="456"/>
        <end position="477"/>
    </location>
</feature>
<dbReference type="Pfam" id="PF00083">
    <property type="entry name" value="Sugar_tr"/>
    <property type="match status" value="1"/>
</dbReference>
<feature type="transmembrane region" description="Helical" evidence="8">
    <location>
        <begin position="178"/>
        <end position="196"/>
    </location>
</feature>
<reference evidence="10" key="1">
    <citation type="submission" date="2021-02" db="EMBL/GenBank/DDBJ databases">
        <authorList>
            <person name="Nowell W R."/>
        </authorList>
    </citation>
    <scope>NUCLEOTIDE SEQUENCE</scope>
    <source>
        <strain evidence="10">Ploen Becks lab</strain>
    </source>
</reference>
<comment type="subcellular location">
    <subcellularLocation>
        <location evidence="1">Cell membrane</location>
        <topology evidence="1">Multi-pass membrane protein</topology>
    </subcellularLocation>
</comment>
<dbReference type="AlphaFoldDB" id="A0A813NH83"/>
<dbReference type="InterPro" id="IPR003663">
    <property type="entry name" value="Sugar/inositol_transpt"/>
</dbReference>
<proteinExistence type="inferred from homology"/>
<keyword evidence="5 8" id="KW-1133">Transmembrane helix</keyword>
<organism evidence="10 11">
    <name type="scientific">Brachionus calyciflorus</name>
    <dbReference type="NCBI Taxonomy" id="104777"/>
    <lineage>
        <taxon>Eukaryota</taxon>
        <taxon>Metazoa</taxon>
        <taxon>Spiralia</taxon>
        <taxon>Gnathifera</taxon>
        <taxon>Rotifera</taxon>
        <taxon>Eurotatoria</taxon>
        <taxon>Monogononta</taxon>
        <taxon>Pseudotrocha</taxon>
        <taxon>Ploima</taxon>
        <taxon>Brachionidae</taxon>
        <taxon>Brachionus</taxon>
    </lineage>
</organism>
<feature type="transmembrane region" description="Helical" evidence="8">
    <location>
        <begin position="29"/>
        <end position="50"/>
    </location>
</feature>
<dbReference type="InterPro" id="IPR005828">
    <property type="entry name" value="MFS_sugar_transport-like"/>
</dbReference>
<evidence type="ECO:0000256" key="5">
    <source>
        <dbReference type="ARBA" id="ARBA00022989"/>
    </source>
</evidence>
<feature type="transmembrane region" description="Helical" evidence="8">
    <location>
        <begin position="428"/>
        <end position="450"/>
    </location>
</feature>
<dbReference type="PROSITE" id="PS50850">
    <property type="entry name" value="MFS"/>
    <property type="match status" value="1"/>
</dbReference>
<keyword evidence="4 8" id="KW-0812">Transmembrane</keyword>
<name>A0A813NH83_9BILA</name>
<evidence type="ECO:0000256" key="7">
    <source>
        <dbReference type="RuleBase" id="RU003346"/>
    </source>
</evidence>
<evidence type="ECO:0000313" key="11">
    <source>
        <dbReference type="Proteomes" id="UP000663879"/>
    </source>
</evidence>
<evidence type="ECO:0000256" key="3">
    <source>
        <dbReference type="ARBA" id="ARBA00022475"/>
    </source>
</evidence>
<dbReference type="OrthoDB" id="4540492at2759"/>
<feature type="transmembrane region" description="Helical" evidence="8">
    <location>
        <begin position="86"/>
        <end position="109"/>
    </location>
</feature>